<feature type="transmembrane region" description="Helical" evidence="7">
    <location>
        <begin position="249"/>
        <end position="268"/>
    </location>
</feature>
<sequence length="284" mass="30758">MIAAIPSPEQAVWHLGPFPVRAYALCILAGIVAALLWTGRRLDARGARPDAVWDIAIWVVPLGIVGGRLYHVLTTPGPYFGPGGNPVDALKIWHGGLGIWGAVALGALGGWIGCRQTGTSFRDLGTAIAPALPVAQAIGRWGNWFNNELYGGPTTAPWALEIHSWDASRGQAVRDAAGNAVVLGTYHPTFLYESLWCLVISGLLVLLERRAHPRPGQLFAAYVMLYTLGRGVIETLRIDEAQIVLGLRLNVWTSVLVFLLGAALWWWWGRTRDPHPTVADRAAA</sequence>
<feature type="transmembrane region" description="Helical" evidence="7">
    <location>
        <begin position="51"/>
        <end position="72"/>
    </location>
</feature>
<comment type="caution">
    <text evidence="8">The sequence shown here is derived from an EMBL/GenBank/DDBJ whole genome shotgun (WGS) entry which is preliminary data.</text>
</comment>
<keyword evidence="6 7" id="KW-0472">Membrane</keyword>
<comment type="similarity">
    <text evidence="1 7">Belongs to the Lgt family.</text>
</comment>
<dbReference type="OrthoDB" id="871140at2"/>
<evidence type="ECO:0000313" key="8">
    <source>
        <dbReference type="EMBL" id="GAB47881.1"/>
    </source>
</evidence>
<feature type="transmembrane region" description="Helical" evidence="7">
    <location>
        <begin position="20"/>
        <end position="39"/>
    </location>
</feature>
<evidence type="ECO:0000313" key="9">
    <source>
        <dbReference type="Proteomes" id="UP000004367"/>
    </source>
</evidence>
<keyword evidence="5 7" id="KW-1133">Transmembrane helix</keyword>
<dbReference type="RefSeq" id="WP_009481779.1">
    <property type="nucleotide sequence ID" value="NZ_BAFE01000027.1"/>
</dbReference>
<dbReference type="GO" id="GO:0005886">
    <property type="term" value="C:plasma membrane"/>
    <property type="evidence" value="ECO:0007669"/>
    <property type="project" value="UniProtKB-SubCell"/>
</dbReference>
<dbReference type="Pfam" id="PF01790">
    <property type="entry name" value="LGT"/>
    <property type="match status" value="1"/>
</dbReference>
<evidence type="ECO:0000256" key="5">
    <source>
        <dbReference type="ARBA" id="ARBA00022989"/>
    </source>
</evidence>
<comment type="subcellular location">
    <subcellularLocation>
        <location evidence="7">Cell membrane</location>
        <topology evidence="7">Multi-pass membrane protein</topology>
    </subcellularLocation>
</comment>
<dbReference type="InterPro" id="IPR001640">
    <property type="entry name" value="Lgt"/>
</dbReference>
<dbReference type="EC" id="2.5.1.145" evidence="7"/>
<dbReference type="STRING" id="1089455.MOPEL_029_01640"/>
<accession>H5UQ76</accession>
<dbReference type="PROSITE" id="PS01311">
    <property type="entry name" value="LGT"/>
    <property type="match status" value="1"/>
</dbReference>
<dbReference type="AlphaFoldDB" id="H5UQ76"/>
<keyword evidence="2 7" id="KW-1003">Cell membrane</keyword>
<evidence type="ECO:0000256" key="6">
    <source>
        <dbReference type="ARBA" id="ARBA00023136"/>
    </source>
</evidence>
<feature type="transmembrane region" description="Helical" evidence="7">
    <location>
        <begin position="92"/>
        <end position="114"/>
    </location>
</feature>
<evidence type="ECO:0000256" key="3">
    <source>
        <dbReference type="ARBA" id="ARBA00022679"/>
    </source>
</evidence>
<evidence type="ECO:0000256" key="7">
    <source>
        <dbReference type="HAMAP-Rule" id="MF_01147"/>
    </source>
</evidence>
<dbReference type="UniPathway" id="UPA00664"/>
<protein>
    <recommendedName>
        <fullName evidence="7">Phosphatidylglycerol--prolipoprotein diacylglyceryl transferase</fullName>
        <ecNumber evidence="7">2.5.1.145</ecNumber>
    </recommendedName>
</protein>
<dbReference type="NCBIfam" id="TIGR00544">
    <property type="entry name" value="lgt"/>
    <property type="match status" value="1"/>
</dbReference>
<evidence type="ECO:0000256" key="1">
    <source>
        <dbReference type="ARBA" id="ARBA00007150"/>
    </source>
</evidence>
<comment type="pathway">
    <text evidence="7">Protein modification; lipoprotein biosynthesis (diacylglyceryl transfer).</text>
</comment>
<organism evidence="8 9">
    <name type="scientific">Mobilicoccus pelagius NBRC 104925</name>
    <dbReference type="NCBI Taxonomy" id="1089455"/>
    <lineage>
        <taxon>Bacteria</taxon>
        <taxon>Bacillati</taxon>
        <taxon>Actinomycetota</taxon>
        <taxon>Actinomycetes</taxon>
        <taxon>Micrococcales</taxon>
        <taxon>Dermatophilaceae</taxon>
        <taxon>Mobilicoccus</taxon>
    </lineage>
</organism>
<comment type="caution">
    <text evidence="7">Lacks conserved residue(s) required for the propagation of feature annotation.</text>
</comment>
<keyword evidence="8" id="KW-0449">Lipoprotein</keyword>
<dbReference type="Proteomes" id="UP000004367">
    <property type="component" value="Unassembled WGS sequence"/>
</dbReference>
<dbReference type="eggNOG" id="COG0682">
    <property type="taxonomic scope" value="Bacteria"/>
</dbReference>
<reference evidence="8 9" key="1">
    <citation type="submission" date="2012-02" db="EMBL/GenBank/DDBJ databases">
        <title>Whole genome shotgun sequence of Mobilicoccus pelagius NBRC 104925.</title>
        <authorList>
            <person name="Yoshida Y."/>
            <person name="Hosoyama A."/>
            <person name="Tsuchikane K."/>
            <person name="Katsumata H."/>
            <person name="Yamazaki S."/>
            <person name="Fujita N."/>
        </authorList>
    </citation>
    <scope>NUCLEOTIDE SEQUENCE [LARGE SCALE GENOMIC DNA]</scope>
    <source>
        <strain evidence="8 9">NBRC 104925</strain>
    </source>
</reference>
<keyword evidence="9" id="KW-1185">Reference proteome</keyword>
<dbReference type="EMBL" id="BAFE01000027">
    <property type="protein sequence ID" value="GAB47881.1"/>
    <property type="molecule type" value="Genomic_DNA"/>
</dbReference>
<dbReference type="GO" id="GO:0008961">
    <property type="term" value="F:phosphatidylglycerol-prolipoprotein diacylglyceryl transferase activity"/>
    <property type="evidence" value="ECO:0007669"/>
    <property type="project" value="UniProtKB-UniRule"/>
</dbReference>
<dbReference type="HAMAP" id="MF_01147">
    <property type="entry name" value="Lgt"/>
    <property type="match status" value="1"/>
</dbReference>
<evidence type="ECO:0000256" key="4">
    <source>
        <dbReference type="ARBA" id="ARBA00022692"/>
    </source>
</evidence>
<dbReference type="PANTHER" id="PTHR30589:SF0">
    <property type="entry name" value="PHOSPHATIDYLGLYCEROL--PROLIPOPROTEIN DIACYLGLYCERYL TRANSFERASE"/>
    <property type="match status" value="1"/>
</dbReference>
<name>H5UQ76_9MICO</name>
<feature type="binding site" evidence="7">
    <location>
        <position position="140"/>
    </location>
    <ligand>
        <name>a 1,2-diacyl-sn-glycero-3-phospho-(1'-sn-glycerol)</name>
        <dbReference type="ChEBI" id="CHEBI:64716"/>
    </ligand>
</feature>
<comment type="catalytic activity">
    <reaction evidence="7">
        <text>L-cysteinyl-[prolipoprotein] + a 1,2-diacyl-sn-glycero-3-phospho-(1'-sn-glycerol) = an S-1,2-diacyl-sn-glyceryl-L-cysteinyl-[prolipoprotein] + sn-glycerol 1-phosphate + H(+)</text>
        <dbReference type="Rhea" id="RHEA:56712"/>
        <dbReference type="Rhea" id="RHEA-COMP:14679"/>
        <dbReference type="Rhea" id="RHEA-COMP:14680"/>
        <dbReference type="ChEBI" id="CHEBI:15378"/>
        <dbReference type="ChEBI" id="CHEBI:29950"/>
        <dbReference type="ChEBI" id="CHEBI:57685"/>
        <dbReference type="ChEBI" id="CHEBI:64716"/>
        <dbReference type="ChEBI" id="CHEBI:140658"/>
        <dbReference type="EC" id="2.5.1.145"/>
    </reaction>
</comment>
<keyword evidence="4 7" id="KW-0812">Transmembrane</keyword>
<comment type="function">
    <text evidence="7">Catalyzes the transfer of the diacylglyceryl group from phosphatidylglycerol to the sulfhydryl group of the N-terminal cysteine of a prolipoprotein, the first step in the formation of mature lipoproteins.</text>
</comment>
<gene>
    <name evidence="7 8" type="primary">lgt</name>
    <name evidence="8" type="ORF">MOPEL_029_01640</name>
</gene>
<dbReference type="PANTHER" id="PTHR30589">
    <property type="entry name" value="PROLIPOPROTEIN DIACYLGLYCERYL TRANSFERASE"/>
    <property type="match status" value="1"/>
</dbReference>
<proteinExistence type="inferred from homology"/>
<dbReference type="GO" id="GO:0042158">
    <property type="term" value="P:lipoprotein biosynthetic process"/>
    <property type="evidence" value="ECO:0007669"/>
    <property type="project" value="UniProtKB-UniRule"/>
</dbReference>
<keyword evidence="3 7" id="KW-0808">Transferase</keyword>
<evidence type="ECO:0000256" key="2">
    <source>
        <dbReference type="ARBA" id="ARBA00022475"/>
    </source>
</evidence>